<dbReference type="EMBL" id="CAFAAJ010000058">
    <property type="protein sequence ID" value="CAB4802978.1"/>
    <property type="molecule type" value="Genomic_DNA"/>
</dbReference>
<dbReference type="EMBL" id="CAFBON010000301">
    <property type="protein sequence ID" value="CAB5008296.1"/>
    <property type="molecule type" value="Genomic_DNA"/>
</dbReference>
<evidence type="ECO:0000313" key="2">
    <source>
        <dbReference type="EMBL" id="CAB5008296.1"/>
    </source>
</evidence>
<evidence type="ECO:0000313" key="1">
    <source>
        <dbReference type="EMBL" id="CAB4802978.1"/>
    </source>
</evidence>
<name>A0A6J6Y682_9ZZZZ</name>
<sequence>MEDLSTEDNALTLAFLHSRAQNLQYTEIRRFPSPEGSFSNTRLEEYLDTRQTAVLSKG</sequence>
<reference evidence="1" key="1">
    <citation type="submission" date="2020-05" db="EMBL/GenBank/DDBJ databases">
        <authorList>
            <person name="Chiriac C."/>
            <person name="Salcher M."/>
            <person name="Ghai R."/>
            <person name="Kavagutti S V."/>
        </authorList>
    </citation>
    <scope>NUCLEOTIDE SEQUENCE</scope>
</reference>
<gene>
    <name evidence="1" type="ORF">UFOPK3001_01075</name>
    <name evidence="2" type="ORF">UFOPK3954_02170</name>
</gene>
<protein>
    <submittedName>
        <fullName evidence="1">Unannotated protein</fullName>
    </submittedName>
</protein>
<accession>A0A6J6Y682</accession>
<proteinExistence type="predicted"/>
<dbReference type="AlphaFoldDB" id="A0A6J6Y682"/>
<organism evidence="1">
    <name type="scientific">freshwater metagenome</name>
    <dbReference type="NCBI Taxonomy" id="449393"/>
    <lineage>
        <taxon>unclassified sequences</taxon>
        <taxon>metagenomes</taxon>
        <taxon>ecological metagenomes</taxon>
    </lineage>
</organism>